<evidence type="ECO:0000256" key="4">
    <source>
        <dbReference type="ARBA" id="ARBA00022989"/>
    </source>
</evidence>
<evidence type="ECO:0000313" key="8">
    <source>
        <dbReference type="Proteomes" id="UP000003011"/>
    </source>
</evidence>
<dbReference type="Pfam" id="PF03706">
    <property type="entry name" value="LPG_synthase_TM"/>
    <property type="match status" value="1"/>
</dbReference>
<comment type="subcellular location">
    <subcellularLocation>
        <location evidence="1 6">Cell membrane</location>
        <topology evidence="1 6">Multi-pass membrane protein</topology>
    </subcellularLocation>
</comment>
<keyword evidence="8" id="KW-1185">Reference proteome</keyword>
<keyword evidence="6" id="KW-0046">Antibiotic resistance</keyword>
<feature type="transmembrane region" description="Helical" evidence="6">
    <location>
        <begin position="113"/>
        <end position="133"/>
    </location>
</feature>
<dbReference type="PANTHER" id="PTHR39087:SF2">
    <property type="entry name" value="UPF0104 MEMBRANE PROTEIN MJ1595"/>
    <property type="match status" value="1"/>
</dbReference>
<feature type="transmembrane region" description="Helical" evidence="6">
    <location>
        <begin position="234"/>
        <end position="258"/>
    </location>
</feature>
<keyword evidence="6" id="KW-0808">Transferase</keyword>
<protein>
    <recommendedName>
        <fullName evidence="6">Phosphatidylglycerol lysyltransferase</fullName>
        <ecNumber evidence="6">2.3.2.3</ecNumber>
    </recommendedName>
    <alternativeName>
        <fullName evidence="6">Lysylphosphatidylglycerol synthase</fullName>
    </alternativeName>
</protein>
<dbReference type="GO" id="GO:0046677">
    <property type="term" value="P:response to antibiotic"/>
    <property type="evidence" value="ECO:0007669"/>
    <property type="project" value="UniProtKB-KW"/>
</dbReference>
<evidence type="ECO:0000313" key="7">
    <source>
        <dbReference type="EMBL" id="EHI56070.1"/>
    </source>
</evidence>
<name>G5GH12_9FIRM</name>
<feature type="transmembrane region" description="Helical" evidence="6">
    <location>
        <begin position="41"/>
        <end position="61"/>
    </location>
</feature>
<dbReference type="PATRIC" id="fig|679200.3.peg.899"/>
<dbReference type="HOGENOM" id="CLU_431999_0_0_9"/>
<dbReference type="InterPro" id="IPR022791">
    <property type="entry name" value="L-PG_synthase/AglD"/>
</dbReference>
<evidence type="ECO:0000256" key="3">
    <source>
        <dbReference type="ARBA" id="ARBA00022692"/>
    </source>
</evidence>
<organism evidence="7 8">
    <name type="scientific">Johnsonella ignava ATCC 51276</name>
    <dbReference type="NCBI Taxonomy" id="679200"/>
    <lineage>
        <taxon>Bacteria</taxon>
        <taxon>Bacillati</taxon>
        <taxon>Bacillota</taxon>
        <taxon>Clostridia</taxon>
        <taxon>Lachnospirales</taxon>
        <taxon>Lachnospiraceae</taxon>
        <taxon>Johnsonella</taxon>
    </lineage>
</organism>
<dbReference type="GO" id="GO:0006629">
    <property type="term" value="P:lipid metabolic process"/>
    <property type="evidence" value="ECO:0007669"/>
    <property type="project" value="UniProtKB-KW"/>
</dbReference>
<sequence length="643" mass="74630">MLVLSILIICAAHYFRTLQWELFIETYEKPDRKNLIRALSLGYVVNYLLPFKVGDIIRAYTAGKKIKNGKGFALATVVMDRYLDILVVGVIFGFFLISGAGKTPRALGILNTFRYYVILAVCLLLILILSYIFKNSVKKIIRLVAKIFNPAIEEKILSFSWALIWSFKDIVVKISKTKLLTINMTMWCLYLLSYSCFGAFLSEQGSGSQWSDVFITLFEKNSVTNSGFLIGKNVVWYGIYYIVPPVLLISMSFIASAISKKENSGDKKEYLNLLPHINEEERRNFLELYFSGKKEDYIKSYLKINRNILILRDYSAGSNATTILCTNGEKNFFRKYAFNADADKLYDQIKWIEEHKASIPLPDIIKKSKEDGICYYDMPYNSEASGMFVYLHSHPYESTWNLISKALGCLERKLYTANVRKADEQTIEKYINDKVIKNIQKIEKGKRLKPLMKYDDIIINGISYKNFSYYMKYLNISHLKEIFDEDIYSDIHGDLTIENIICINSHDSDDDFYIIDPNTGNVHDCPNLDYAKLLQSVHGNYEFLMASSSVEVNDNRVDFTFIKSDAYMYLWKKLDSYLRNNFSEKKVKSIYYHEIIHWLRLMPYKIEKIGKRALLFYCGMLIVLNDVIGLFENQNEFYDDAVV</sequence>
<comment type="catalytic activity">
    <reaction evidence="6">
        <text>L-lysyl-tRNA(Lys) + a 1,2-diacyl-sn-glycero-3-phospho-(1'-sn-glycerol) = a 1,2-diacyl-sn-glycero-3-phospho-1'-(3'-O-L-lysyl)-sn-glycerol + tRNA(Lys)</text>
        <dbReference type="Rhea" id="RHEA:10668"/>
        <dbReference type="Rhea" id="RHEA-COMP:9696"/>
        <dbReference type="Rhea" id="RHEA-COMP:9697"/>
        <dbReference type="ChEBI" id="CHEBI:64716"/>
        <dbReference type="ChEBI" id="CHEBI:75792"/>
        <dbReference type="ChEBI" id="CHEBI:78442"/>
        <dbReference type="ChEBI" id="CHEBI:78529"/>
        <dbReference type="EC" id="2.3.2.3"/>
    </reaction>
</comment>
<dbReference type="STRING" id="679200.HMPREF9333_00852"/>
<dbReference type="eggNOG" id="COG0392">
    <property type="taxonomic scope" value="Bacteria"/>
</dbReference>
<dbReference type="eggNOG" id="COG2334">
    <property type="taxonomic scope" value="Bacteria"/>
</dbReference>
<evidence type="ECO:0000256" key="5">
    <source>
        <dbReference type="ARBA" id="ARBA00023136"/>
    </source>
</evidence>
<keyword evidence="4 6" id="KW-1133">Transmembrane helix</keyword>
<dbReference type="GO" id="GO:0005886">
    <property type="term" value="C:plasma membrane"/>
    <property type="evidence" value="ECO:0007669"/>
    <property type="project" value="UniProtKB-SubCell"/>
</dbReference>
<accession>G5GH12</accession>
<dbReference type="GO" id="GO:0050071">
    <property type="term" value="F:phosphatidylglycerol lysyltransferase activity"/>
    <property type="evidence" value="ECO:0007669"/>
    <property type="project" value="UniProtKB-EC"/>
</dbReference>
<comment type="similarity">
    <text evidence="6">Belongs to the LPG synthase family.</text>
</comment>
<comment type="caution">
    <text evidence="7">The sequence shown here is derived from an EMBL/GenBank/DDBJ whole genome shotgun (WGS) entry which is preliminary data.</text>
</comment>
<dbReference type="EC" id="2.3.2.3" evidence="6"/>
<keyword evidence="2" id="KW-1003">Cell membrane</keyword>
<dbReference type="Proteomes" id="UP000003011">
    <property type="component" value="Unassembled WGS sequence"/>
</dbReference>
<dbReference type="EMBL" id="ACZL01000014">
    <property type="protein sequence ID" value="EHI56070.1"/>
    <property type="molecule type" value="Genomic_DNA"/>
</dbReference>
<evidence type="ECO:0000256" key="1">
    <source>
        <dbReference type="ARBA" id="ARBA00004651"/>
    </source>
</evidence>
<proteinExistence type="inferred from homology"/>
<dbReference type="OrthoDB" id="7954051at2"/>
<feature type="transmembrane region" description="Helical" evidence="6">
    <location>
        <begin position="614"/>
        <end position="631"/>
    </location>
</feature>
<reference evidence="7 8" key="1">
    <citation type="submission" date="2011-08" db="EMBL/GenBank/DDBJ databases">
        <title>The Genome Sequence of Johnsonella ignava ATCC 51276.</title>
        <authorList>
            <consortium name="The Broad Institute Genome Sequencing Platform"/>
            <person name="Earl A."/>
            <person name="Ward D."/>
            <person name="Feldgarden M."/>
            <person name="Gevers D."/>
            <person name="Izard J."/>
            <person name="Blanton J.M."/>
            <person name="Baranova O.V."/>
            <person name="Dewhirst F.E."/>
            <person name="Young S.K."/>
            <person name="Zeng Q."/>
            <person name="Gargeya S."/>
            <person name="Fitzgerald M."/>
            <person name="Haas B."/>
            <person name="Abouelleil A."/>
            <person name="Alvarado L."/>
            <person name="Arachchi H.M."/>
            <person name="Berlin A."/>
            <person name="Brown A."/>
            <person name="Chapman S.B."/>
            <person name="Chen Z."/>
            <person name="Dunbar C."/>
            <person name="Freedman E."/>
            <person name="Gearin G."/>
            <person name="Gellesch M."/>
            <person name="Goldberg J."/>
            <person name="Griggs A."/>
            <person name="Gujja S."/>
            <person name="Heiman D."/>
            <person name="Howarth C."/>
            <person name="Larson L."/>
            <person name="Lui A."/>
            <person name="MacDonald P.J.P."/>
            <person name="Montmayeur A."/>
            <person name="Murphy C."/>
            <person name="Neiman D."/>
            <person name="Pearson M."/>
            <person name="Priest M."/>
            <person name="Roberts A."/>
            <person name="Saif S."/>
            <person name="Shea T."/>
            <person name="Shenoy N."/>
            <person name="Sisk P."/>
            <person name="Stolte C."/>
            <person name="Sykes S."/>
            <person name="Wortman J."/>
            <person name="Nusbaum C."/>
            <person name="Birren B."/>
        </authorList>
    </citation>
    <scope>NUCLEOTIDE SEQUENCE [LARGE SCALE GENOMIC DNA]</scope>
    <source>
        <strain evidence="7 8">ATCC 51276</strain>
    </source>
</reference>
<dbReference type="RefSeq" id="WP_005540106.1">
    <property type="nucleotide sequence ID" value="NZ_JH378830.1"/>
</dbReference>
<feature type="transmembrane region" description="Helical" evidence="6">
    <location>
        <begin position="180"/>
        <end position="201"/>
    </location>
</feature>
<feature type="transmembrane region" description="Helical" evidence="6">
    <location>
        <begin position="82"/>
        <end position="101"/>
    </location>
</feature>
<dbReference type="PANTHER" id="PTHR39087">
    <property type="entry name" value="UPF0104 MEMBRANE PROTEIN MJ1595"/>
    <property type="match status" value="1"/>
</dbReference>
<keyword evidence="6" id="KW-0443">Lipid metabolism</keyword>
<keyword evidence="5 6" id="KW-0472">Membrane</keyword>
<gene>
    <name evidence="6" type="primary">mprF</name>
    <name evidence="7" type="ORF">HMPREF9333_00852</name>
</gene>
<evidence type="ECO:0000256" key="2">
    <source>
        <dbReference type="ARBA" id="ARBA00022475"/>
    </source>
</evidence>
<keyword evidence="3 6" id="KW-0812">Transmembrane</keyword>
<evidence type="ECO:0000256" key="6">
    <source>
        <dbReference type="RuleBase" id="RU363042"/>
    </source>
</evidence>
<comment type="function">
    <text evidence="6">Catalyzes the transfer of a lysyl group from L-lysyl-tRNA(Lys) to membrane-bound phosphatidylglycerol (PG), which produces lysylphosphatidylglycerol (LPG), a major component of the bacterial membrane with a positive net charge. LPG synthesis contributes to bacterial virulence as it is involved in the resistance mechanism against cationic antimicrobial peptides (CAMP) produces by the host's immune system (defensins, cathelicidins) and by the competing microorganisms.</text>
</comment>
<dbReference type="AlphaFoldDB" id="G5GH12"/>